<dbReference type="InParanoid" id="B8C403"/>
<reference evidence="2 3" key="1">
    <citation type="journal article" date="2004" name="Science">
        <title>The genome of the diatom Thalassiosira pseudonana: ecology, evolution, and metabolism.</title>
        <authorList>
            <person name="Armbrust E.V."/>
            <person name="Berges J.A."/>
            <person name="Bowler C."/>
            <person name="Green B.R."/>
            <person name="Martinez D."/>
            <person name="Putnam N.H."/>
            <person name="Zhou S."/>
            <person name="Allen A.E."/>
            <person name="Apt K.E."/>
            <person name="Bechner M."/>
            <person name="Brzezinski M.A."/>
            <person name="Chaal B.K."/>
            <person name="Chiovitti A."/>
            <person name="Davis A.K."/>
            <person name="Demarest M.S."/>
            <person name="Detter J.C."/>
            <person name="Glavina T."/>
            <person name="Goodstein D."/>
            <person name="Hadi M.Z."/>
            <person name="Hellsten U."/>
            <person name="Hildebrand M."/>
            <person name="Jenkins B.D."/>
            <person name="Jurka J."/>
            <person name="Kapitonov V.V."/>
            <person name="Kroger N."/>
            <person name="Lau W.W."/>
            <person name="Lane T.W."/>
            <person name="Larimer F.W."/>
            <person name="Lippmeier J.C."/>
            <person name="Lucas S."/>
            <person name="Medina M."/>
            <person name="Montsant A."/>
            <person name="Obornik M."/>
            <person name="Parker M.S."/>
            <person name="Palenik B."/>
            <person name="Pazour G.J."/>
            <person name="Richardson P.M."/>
            <person name="Rynearson T.A."/>
            <person name="Saito M.A."/>
            <person name="Schwartz D.C."/>
            <person name="Thamatrakoln K."/>
            <person name="Valentin K."/>
            <person name="Vardi A."/>
            <person name="Wilkerson F.P."/>
            <person name="Rokhsar D.S."/>
        </authorList>
    </citation>
    <scope>NUCLEOTIDE SEQUENCE [LARGE SCALE GENOMIC DNA]</scope>
    <source>
        <strain evidence="2 3">CCMP1335</strain>
    </source>
</reference>
<dbReference type="OMA" id="VRCGFLK"/>
<feature type="region of interest" description="Disordered" evidence="1">
    <location>
        <begin position="1"/>
        <end position="45"/>
    </location>
</feature>
<dbReference type="InterPro" id="IPR027267">
    <property type="entry name" value="AH/BAR_dom_sf"/>
</dbReference>
<reference evidence="2 3" key="2">
    <citation type="journal article" date="2008" name="Nature">
        <title>The Phaeodactylum genome reveals the evolutionary history of diatom genomes.</title>
        <authorList>
            <person name="Bowler C."/>
            <person name="Allen A.E."/>
            <person name="Badger J.H."/>
            <person name="Grimwood J."/>
            <person name="Jabbari K."/>
            <person name="Kuo A."/>
            <person name="Maheswari U."/>
            <person name="Martens C."/>
            <person name="Maumus F."/>
            <person name="Otillar R.P."/>
            <person name="Rayko E."/>
            <person name="Salamov A."/>
            <person name="Vandepoele K."/>
            <person name="Beszteri B."/>
            <person name="Gruber A."/>
            <person name="Heijde M."/>
            <person name="Katinka M."/>
            <person name="Mock T."/>
            <person name="Valentin K."/>
            <person name="Verret F."/>
            <person name="Berges J.A."/>
            <person name="Brownlee C."/>
            <person name="Cadoret J.P."/>
            <person name="Chiovitti A."/>
            <person name="Choi C.J."/>
            <person name="Coesel S."/>
            <person name="De Martino A."/>
            <person name="Detter J.C."/>
            <person name="Durkin C."/>
            <person name="Falciatore A."/>
            <person name="Fournet J."/>
            <person name="Haruta M."/>
            <person name="Huysman M.J."/>
            <person name="Jenkins B.D."/>
            <person name="Jiroutova K."/>
            <person name="Jorgensen R.E."/>
            <person name="Joubert Y."/>
            <person name="Kaplan A."/>
            <person name="Kroger N."/>
            <person name="Kroth P.G."/>
            <person name="La Roche J."/>
            <person name="Lindquist E."/>
            <person name="Lommer M."/>
            <person name="Martin-Jezequel V."/>
            <person name="Lopez P.J."/>
            <person name="Lucas S."/>
            <person name="Mangogna M."/>
            <person name="McGinnis K."/>
            <person name="Medlin L.K."/>
            <person name="Montsant A."/>
            <person name="Oudot-Le Secq M.P."/>
            <person name="Napoli C."/>
            <person name="Obornik M."/>
            <person name="Parker M.S."/>
            <person name="Petit J.L."/>
            <person name="Porcel B.M."/>
            <person name="Poulsen N."/>
            <person name="Robison M."/>
            <person name="Rychlewski L."/>
            <person name="Rynearson T.A."/>
            <person name="Schmutz J."/>
            <person name="Shapiro H."/>
            <person name="Siaut M."/>
            <person name="Stanley M."/>
            <person name="Sussman M.R."/>
            <person name="Taylor A.R."/>
            <person name="Vardi A."/>
            <person name="von Dassow P."/>
            <person name="Vyverman W."/>
            <person name="Willis A."/>
            <person name="Wyrwicz L.S."/>
            <person name="Rokhsar D.S."/>
            <person name="Weissenbach J."/>
            <person name="Armbrust E.V."/>
            <person name="Green B.R."/>
            <person name="Van de Peer Y."/>
            <person name="Grigoriev I.V."/>
        </authorList>
    </citation>
    <scope>NUCLEOTIDE SEQUENCE [LARGE SCALE GENOMIC DNA]</scope>
    <source>
        <strain evidence="2 3">CCMP1335</strain>
    </source>
</reference>
<protein>
    <submittedName>
        <fullName evidence="2">Uncharacterized protein</fullName>
    </submittedName>
</protein>
<evidence type="ECO:0000313" key="2">
    <source>
        <dbReference type="EMBL" id="EED92649.1"/>
    </source>
</evidence>
<feature type="compositionally biased region" description="Polar residues" evidence="1">
    <location>
        <begin position="431"/>
        <end position="442"/>
    </location>
</feature>
<feature type="region of interest" description="Disordered" evidence="1">
    <location>
        <begin position="416"/>
        <end position="444"/>
    </location>
</feature>
<evidence type="ECO:0000256" key="1">
    <source>
        <dbReference type="SAM" id="MobiDB-lite"/>
    </source>
</evidence>
<dbReference type="RefSeq" id="XP_002290897.1">
    <property type="nucleotide sequence ID" value="XM_002290861.1"/>
</dbReference>
<dbReference type="eggNOG" id="ENOG502RWSI">
    <property type="taxonomic scope" value="Eukaryota"/>
</dbReference>
<evidence type="ECO:0000313" key="3">
    <source>
        <dbReference type="Proteomes" id="UP000001449"/>
    </source>
</evidence>
<dbReference type="KEGG" id="tps:THAPSDRAFT_5824"/>
<feature type="compositionally biased region" description="Polar residues" evidence="1">
    <location>
        <begin position="173"/>
        <end position="188"/>
    </location>
</feature>
<name>B8C403_THAPS</name>
<dbReference type="Proteomes" id="UP000001449">
    <property type="component" value="Chromosome 5"/>
</dbReference>
<gene>
    <name evidence="2" type="ORF">THAPSDRAFT_5824</name>
</gene>
<dbReference type="AlphaFoldDB" id="B8C403"/>
<dbReference type="EMBL" id="CM000642">
    <property type="protein sequence ID" value="EED92649.1"/>
    <property type="molecule type" value="Genomic_DNA"/>
</dbReference>
<dbReference type="GeneID" id="7447215"/>
<keyword evidence="3" id="KW-1185">Reference proteome</keyword>
<dbReference type="PaxDb" id="35128-Thaps5824"/>
<dbReference type="HOGENOM" id="CLU_427983_0_0_1"/>
<feature type="compositionally biased region" description="Low complexity" evidence="1">
    <location>
        <begin position="154"/>
        <end position="172"/>
    </location>
</feature>
<accession>B8C403</accession>
<sequence length="640" mass="70518">MANDDEQPSATEADLCSQMESALATTPPAPPSSPPPPPANNDNDASSTISILQRRTANHTKLRSYESKRRTAYASKLHSSSLYWRAFRTLMNDSLFETRRAQLLLRGWTSATESYGEDMRSVGLGCIDEKLGVPVVEERRKKKMLEGMMSPDKSSGAGAAAESAGSSTSFSATQQPRSPQQKQASQFSSSEKCGAMIQSLADSATQIAQQYEEMVLFIKKEVLPELSSLNDHLKSEVVLMEKLGDSIMAELETAEQQVCTAWEAYYNKAVEFSGSSSEAFKSRHVGASTTTAAAAQTSGSASESNVVAVECSDVWVDEMRYRMAVAFLSSCWEKCSAELSKLFITMKNAECDRRNRIKELLIQATQRQERLWLGLPSVVNPVLKELINWSMERKLVEDDVQNSIRARAQAILRDETEHKKATDDATATTTVNSSNNKYQSAGLSGVDQKEGNFELSSPLVSDLMCKAKVIEKRSGNLMSSWKVTLAVVTSDSFLQLFELPPNCKLQPGSAPEVAFQNLIPPVVVPTMESIKGGIKIPSTKHWFDHLVPSESIALPNCVVSFKDEKSSAFEIVETQLTSGASKMFTKTVNRKMLLRAVTRAESEDFIEALKNGDQARQLQRAVDPQSINDYEVQRPPDSHL</sequence>
<feature type="region of interest" description="Disordered" evidence="1">
    <location>
        <begin position="146"/>
        <end position="188"/>
    </location>
</feature>
<organism evidence="2 3">
    <name type="scientific">Thalassiosira pseudonana</name>
    <name type="common">Marine diatom</name>
    <name type="synonym">Cyclotella nana</name>
    <dbReference type="NCBI Taxonomy" id="35128"/>
    <lineage>
        <taxon>Eukaryota</taxon>
        <taxon>Sar</taxon>
        <taxon>Stramenopiles</taxon>
        <taxon>Ochrophyta</taxon>
        <taxon>Bacillariophyta</taxon>
        <taxon>Coscinodiscophyceae</taxon>
        <taxon>Thalassiosirophycidae</taxon>
        <taxon>Thalassiosirales</taxon>
        <taxon>Thalassiosiraceae</taxon>
        <taxon>Thalassiosira</taxon>
    </lineage>
</organism>
<feature type="compositionally biased region" description="Pro residues" evidence="1">
    <location>
        <begin position="27"/>
        <end position="39"/>
    </location>
</feature>
<proteinExistence type="predicted"/>
<dbReference type="SUPFAM" id="SSF103657">
    <property type="entry name" value="BAR/IMD domain-like"/>
    <property type="match status" value="1"/>
</dbReference>